<comment type="catalytic activity">
    <reaction evidence="5">
        <text>a beta-lactam + H2O = a substituted beta-amino acid</text>
        <dbReference type="Rhea" id="RHEA:20401"/>
        <dbReference type="ChEBI" id="CHEBI:15377"/>
        <dbReference type="ChEBI" id="CHEBI:35627"/>
        <dbReference type="ChEBI" id="CHEBI:140347"/>
        <dbReference type="EC" id="3.5.2.6"/>
    </reaction>
</comment>
<dbReference type="InterPro" id="IPR012338">
    <property type="entry name" value="Beta-lactam/transpept-like"/>
</dbReference>
<dbReference type="InterPro" id="IPR023650">
    <property type="entry name" value="Beta-lactam_class-A_AS"/>
</dbReference>
<evidence type="ECO:0000256" key="6">
    <source>
        <dbReference type="SAM" id="MobiDB-lite"/>
    </source>
</evidence>
<dbReference type="InterPro" id="IPR045155">
    <property type="entry name" value="Beta-lactam_cat"/>
</dbReference>
<dbReference type="EC" id="3.5.2.6" evidence="2 5"/>
<evidence type="ECO:0000256" key="5">
    <source>
        <dbReference type="RuleBase" id="RU361140"/>
    </source>
</evidence>
<dbReference type="Proteomes" id="UP001296706">
    <property type="component" value="Unassembled WGS sequence"/>
</dbReference>
<gene>
    <name evidence="8" type="primary">bla</name>
    <name evidence="8" type="ORF">HF577_36965</name>
</gene>
<keyword evidence="4 5" id="KW-0046">Antibiotic resistance</keyword>
<comment type="caution">
    <text evidence="8">The sequence shown here is derived from an EMBL/GenBank/DDBJ whole genome shotgun (WGS) entry which is preliminary data.</text>
</comment>
<dbReference type="PANTHER" id="PTHR35333">
    <property type="entry name" value="BETA-LACTAMASE"/>
    <property type="match status" value="1"/>
</dbReference>
<dbReference type="PANTHER" id="PTHR35333:SF3">
    <property type="entry name" value="BETA-LACTAMASE-TYPE TRANSPEPTIDASE FOLD CONTAINING PROTEIN"/>
    <property type="match status" value="1"/>
</dbReference>
<accession>A0ABX1RQK0</accession>
<organism evidence="8 9">
    <name type="scientific">Pseudonocardia xinjiangensis</name>
    <dbReference type="NCBI Taxonomy" id="75289"/>
    <lineage>
        <taxon>Bacteria</taxon>
        <taxon>Bacillati</taxon>
        <taxon>Actinomycetota</taxon>
        <taxon>Actinomycetes</taxon>
        <taxon>Pseudonocardiales</taxon>
        <taxon>Pseudonocardiaceae</taxon>
        <taxon>Pseudonocardia</taxon>
    </lineage>
</organism>
<name>A0ABX1RQK0_9PSEU</name>
<dbReference type="EMBL" id="JAAXKY010000280">
    <property type="protein sequence ID" value="NMH82663.1"/>
    <property type="molecule type" value="Genomic_DNA"/>
</dbReference>
<keyword evidence="9" id="KW-1185">Reference proteome</keyword>
<evidence type="ECO:0000256" key="2">
    <source>
        <dbReference type="ARBA" id="ARBA00012865"/>
    </source>
</evidence>
<protein>
    <recommendedName>
        <fullName evidence="2 5">Beta-lactamase</fullName>
        <ecNumber evidence="2 5">3.5.2.6</ecNumber>
    </recommendedName>
</protein>
<comment type="similarity">
    <text evidence="1 5">Belongs to the class-A beta-lactamase family.</text>
</comment>
<evidence type="ECO:0000256" key="4">
    <source>
        <dbReference type="ARBA" id="ARBA00023251"/>
    </source>
</evidence>
<feature type="region of interest" description="Disordered" evidence="6">
    <location>
        <begin position="142"/>
        <end position="161"/>
    </location>
</feature>
<dbReference type="RefSeq" id="WP_169400646.1">
    <property type="nucleotide sequence ID" value="NZ_JAAXKY010000280.1"/>
</dbReference>
<dbReference type="PRINTS" id="PR00118">
    <property type="entry name" value="BLACTAMASEA"/>
</dbReference>
<evidence type="ECO:0000256" key="1">
    <source>
        <dbReference type="ARBA" id="ARBA00009009"/>
    </source>
</evidence>
<evidence type="ECO:0000313" key="9">
    <source>
        <dbReference type="Proteomes" id="UP001296706"/>
    </source>
</evidence>
<feature type="non-terminal residue" evidence="8">
    <location>
        <position position="1"/>
    </location>
</feature>
<sequence>PGPAPVRPAALERFAELERRFDARLGVYAVHTGTGQELTHRADERFALCSTFKMLAAAAVLDRNPPEHLDVRVRYGSGALESYSPVTERHVGGGMTIRELCDAAVRYSDNTAANLLLDDLGGPAAITAFARSLGDEVTRLDRRESDLNSAVPGDERDTTSPRALATDARELVLGERLDGPDRALLTDWLVRNTTGDTRIRAGLAAGWRVGDKTGTGSYGTVNDVAVVWPPAGPPLVVAILSSRSAADASTDDALLAQAATAVARELG</sequence>
<keyword evidence="3 5" id="KW-0378">Hydrolase</keyword>
<dbReference type="NCBIfam" id="NF033103">
    <property type="entry name" value="bla_class_A"/>
    <property type="match status" value="1"/>
</dbReference>
<dbReference type="PROSITE" id="PS00146">
    <property type="entry name" value="BETA_LACTAMASE_A"/>
    <property type="match status" value="1"/>
</dbReference>
<feature type="domain" description="Beta-lactamase class A catalytic" evidence="7">
    <location>
        <begin position="26"/>
        <end position="240"/>
    </location>
</feature>
<dbReference type="InterPro" id="IPR000871">
    <property type="entry name" value="Beta-lactam_class-A"/>
</dbReference>
<dbReference type="SUPFAM" id="SSF56601">
    <property type="entry name" value="beta-lactamase/transpeptidase-like"/>
    <property type="match status" value="1"/>
</dbReference>
<evidence type="ECO:0000259" key="7">
    <source>
        <dbReference type="Pfam" id="PF13354"/>
    </source>
</evidence>
<dbReference type="Gene3D" id="3.40.710.10">
    <property type="entry name" value="DD-peptidase/beta-lactamase superfamily"/>
    <property type="match status" value="1"/>
</dbReference>
<evidence type="ECO:0000313" key="8">
    <source>
        <dbReference type="EMBL" id="NMH82663.1"/>
    </source>
</evidence>
<proteinExistence type="inferred from homology"/>
<evidence type="ECO:0000256" key="3">
    <source>
        <dbReference type="ARBA" id="ARBA00022801"/>
    </source>
</evidence>
<reference evidence="8 9" key="1">
    <citation type="submission" date="2020-04" db="EMBL/GenBank/DDBJ databases">
        <authorList>
            <person name="Klaysubun C."/>
            <person name="Duangmal K."/>
            <person name="Lipun K."/>
        </authorList>
    </citation>
    <scope>NUCLEOTIDE SEQUENCE [LARGE SCALE GENOMIC DNA]</scope>
    <source>
        <strain evidence="8 9">JCM 11839</strain>
    </source>
</reference>
<dbReference type="Pfam" id="PF13354">
    <property type="entry name" value="Beta-lactamase2"/>
    <property type="match status" value="1"/>
</dbReference>